<dbReference type="EMBL" id="CASHTH010003815">
    <property type="protein sequence ID" value="CAI8049747.1"/>
    <property type="molecule type" value="Genomic_DNA"/>
</dbReference>
<sequence>MPSSPRVCTLVLFIGFVCVCVCCLLLSISLLGCLFVSQRIRPTQRATKALGVNIQLDGSRSEHPA</sequence>
<gene>
    <name evidence="2" type="ORF">GBAR_LOCUS27391</name>
</gene>
<dbReference type="Proteomes" id="UP001174909">
    <property type="component" value="Unassembled WGS sequence"/>
</dbReference>
<accession>A0AA35TMI0</accession>
<feature type="transmembrane region" description="Helical" evidence="1">
    <location>
        <begin position="12"/>
        <end position="36"/>
    </location>
</feature>
<keyword evidence="1" id="KW-0812">Transmembrane</keyword>
<evidence type="ECO:0000313" key="2">
    <source>
        <dbReference type="EMBL" id="CAI8049747.1"/>
    </source>
</evidence>
<keyword evidence="1" id="KW-1133">Transmembrane helix</keyword>
<name>A0AA35TMI0_GEOBA</name>
<evidence type="ECO:0000256" key="1">
    <source>
        <dbReference type="SAM" id="Phobius"/>
    </source>
</evidence>
<dbReference type="AlphaFoldDB" id="A0AA35TMI0"/>
<keyword evidence="3" id="KW-1185">Reference proteome</keyword>
<protein>
    <submittedName>
        <fullName evidence="2">Uncharacterized protein</fullName>
    </submittedName>
</protein>
<organism evidence="2 3">
    <name type="scientific">Geodia barretti</name>
    <name type="common">Barrett's horny sponge</name>
    <dbReference type="NCBI Taxonomy" id="519541"/>
    <lineage>
        <taxon>Eukaryota</taxon>
        <taxon>Metazoa</taxon>
        <taxon>Porifera</taxon>
        <taxon>Demospongiae</taxon>
        <taxon>Heteroscleromorpha</taxon>
        <taxon>Tetractinellida</taxon>
        <taxon>Astrophorina</taxon>
        <taxon>Geodiidae</taxon>
        <taxon>Geodia</taxon>
    </lineage>
</organism>
<dbReference type="PROSITE" id="PS51257">
    <property type="entry name" value="PROKAR_LIPOPROTEIN"/>
    <property type="match status" value="1"/>
</dbReference>
<keyword evidence="1" id="KW-0472">Membrane</keyword>
<evidence type="ECO:0000313" key="3">
    <source>
        <dbReference type="Proteomes" id="UP001174909"/>
    </source>
</evidence>
<proteinExistence type="predicted"/>
<comment type="caution">
    <text evidence="2">The sequence shown here is derived from an EMBL/GenBank/DDBJ whole genome shotgun (WGS) entry which is preliminary data.</text>
</comment>
<reference evidence="2" key="1">
    <citation type="submission" date="2023-03" db="EMBL/GenBank/DDBJ databases">
        <authorList>
            <person name="Steffen K."/>
            <person name="Cardenas P."/>
        </authorList>
    </citation>
    <scope>NUCLEOTIDE SEQUENCE</scope>
</reference>